<dbReference type="EMBL" id="BLLF01000589">
    <property type="protein sequence ID" value="GFH13231.1"/>
    <property type="molecule type" value="Genomic_DNA"/>
</dbReference>
<name>A0A699YUF8_HAELA</name>
<dbReference type="Pfam" id="PF03214">
    <property type="entry name" value="RGP"/>
    <property type="match status" value="2"/>
</dbReference>
<dbReference type="PANTHER" id="PTHR31682">
    <property type="entry name" value="UDP-ARABINOSE MUTASE"/>
    <property type="match status" value="1"/>
</dbReference>
<dbReference type="Proteomes" id="UP000485058">
    <property type="component" value="Unassembled WGS sequence"/>
</dbReference>
<dbReference type="GO" id="GO:0033356">
    <property type="term" value="P:UDP-L-arabinose metabolic process"/>
    <property type="evidence" value="ECO:0007669"/>
    <property type="project" value="TreeGrafter"/>
</dbReference>
<comment type="similarity">
    <text evidence="2">Belongs to the RGP family.</text>
</comment>
<sequence>MVKPRERNTRYVDCVMTVPKNTLFPMCGMNLKASNPFVNLRKEYKGIFWQEEMIPFFQNLTLNKDTTDVCELYLEMAEKVRQGLGHIDPYFTKLADGMIAWIQGWRQLNPATKA</sequence>
<keyword evidence="3" id="KW-0333">Golgi apparatus</keyword>
<comment type="caution">
    <text evidence="4">The sequence shown here is derived from an EMBL/GenBank/DDBJ whole genome shotgun (WGS) entry which is preliminary data.</text>
</comment>
<comment type="subcellular location">
    <subcellularLocation>
        <location evidence="1">Golgi apparatus</location>
    </subcellularLocation>
</comment>
<evidence type="ECO:0000313" key="4">
    <source>
        <dbReference type="EMBL" id="GFH13231.1"/>
    </source>
</evidence>
<gene>
    <name evidence="4" type="ORF">HaLaN_09071</name>
</gene>
<organism evidence="4 5">
    <name type="scientific">Haematococcus lacustris</name>
    <name type="common">Green alga</name>
    <name type="synonym">Haematococcus pluvialis</name>
    <dbReference type="NCBI Taxonomy" id="44745"/>
    <lineage>
        <taxon>Eukaryota</taxon>
        <taxon>Viridiplantae</taxon>
        <taxon>Chlorophyta</taxon>
        <taxon>core chlorophytes</taxon>
        <taxon>Chlorophyceae</taxon>
        <taxon>CS clade</taxon>
        <taxon>Chlamydomonadales</taxon>
        <taxon>Haematococcaceae</taxon>
        <taxon>Haematococcus</taxon>
    </lineage>
</organism>
<keyword evidence="5" id="KW-1185">Reference proteome</keyword>
<reference evidence="4 5" key="1">
    <citation type="submission" date="2020-02" db="EMBL/GenBank/DDBJ databases">
        <title>Draft genome sequence of Haematococcus lacustris strain NIES-144.</title>
        <authorList>
            <person name="Morimoto D."/>
            <person name="Nakagawa S."/>
            <person name="Yoshida T."/>
            <person name="Sawayama S."/>
        </authorList>
    </citation>
    <scope>NUCLEOTIDE SEQUENCE [LARGE SCALE GENOMIC DNA]</scope>
    <source>
        <strain evidence="4 5">NIES-144</strain>
    </source>
</reference>
<dbReference type="GO" id="GO:0005829">
    <property type="term" value="C:cytosol"/>
    <property type="evidence" value="ECO:0007669"/>
    <property type="project" value="TreeGrafter"/>
</dbReference>
<dbReference type="PANTHER" id="PTHR31682:SF44">
    <property type="entry name" value="UDP-ARABINOPYRANOSE MUTASE 3"/>
    <property type="match status" value="1"/>
</dbReference>
<proteinExistence type="inferred from homology"/>
<feature type="non-terminal residue" evidence="4">
    <location>
        <position position="1"/>
    </location>
</feature>
<evidence type="ECO:0000256" key="3">
    <source>
        <dbReference type="ARBA" id="ARBA00023034"/>
    </source>
</evidence>
<evidence type="ECO:0000256" key="1">
    <source>
        <dbReference type="ARBA" id="ARBA00004555"/>
    </source>
</evidence>
<dbReference type="GO" id="GO:0052691">
    <property type="term" value="F:UDP-arabinopyranose mutase activity"/>
    <property type="evidence" value="ECO:0007669"/>
    <property type="project" value="TreeGrafter"/>
</dbReference>
<protein>
    <submittedName>
        <fullName evidence="4">Uncharacterized protein</fullName>
    </submittedName>
</protein>
<dbReference type="InterPro" id="IPR037595">
    <property type="entry name" value="RGP_fam"/>
</dbReference>
<dbReference type="AlphaFoldDB" id="A0A699YUF8"/>
<evidence type="ECO:0000313" key="5">
    <source>
        <dbReference type="Proteomes" id="UP000485058"/>
    </source>
</evidence>
<accession>A0A699YUF8</accession>
<dbReference type="GO" id="GO:0005794">
    <property type="term" value="C:Golgi apparatus"/>
    <property type="evidence" value="ECO:0007669"/>
    <property type="project" value="UniProtKB-SubCell"/>
</dbReference>
<evidence type="ECO:0000256" key="2">
    <source>
        <dbReference type="ARBA" id="ARBA00008986"/>
    </source>
</evidence>